<protein>
    <submittedName>
        <fullName evidence="1">Uncharacterized protein</fullName>
    </submittedName>
</protein>
<proteinExistence type="predicted"/>
<dbReference type="EMBL" id="FNXT01001124">
    <property type="protein sequence ID" value="SZX72270.1"/>
    <property type="molecule type" value="Genomic_DNA"/>
</dbReference>
<name>A0A383W4X8_TETOB</name>
<dbReference type="AlphaFoldDB" id="A0A383W4X8"/>
<keyword evidence="2" id="KW-1185">Reference proteome</keyword>
<dbReference type="Proteomes" id="UP000256970">
    <property type="component" value="Unassembled WGS sequence"/>
</dbReference>
<gene>
    <name evidence="1" type="ORF">BQ4739_LOCUS12461</name>
</gene>
<accession>A0A383W4X8</accession>
<evidence type="ECO:0000313" key="2">
    <source>
        <dbReference type="Proteomes" id="UP000256970"/>
    </source>
</evidence>
<reference evidence="1 2" key="1">
    <citation type="submission" date="2016-10" db="EMBL/GenBank/DDBJ databases">
        <authorList>
            <person name="Cai Z."/>
        </authorList>
    </citation>
    <scope>NUCLEOTIDE SEQUENCE [LARGE SCALE GENOMIC DNA]</scope>
</reference>
<evidence type="ECO:0000313" key="1">
    <source>
        <dbReference type="EMBL" id="SZX72270.1"/>
    </source>
</evidence>
<organism evidence="1 2">
    <name type="scientific">Tetradesmus obliquus</name>
    <name type="common">Green alga</name>
    <name type="synonym">Acutodesmus obliquus</name>
    <dbReference type="NCBI Taxonomy" id="3088"/>
    <lineage>
        <taxon>Eukaryota</taxon>
        <taxon>Viridiplantae</taxon>
        <taxon>Chlorophyta</taxon>
        <taxon>core chlorophytes</taxon>
        <taxon>Chlorophyceae</taxon>
        <taxon>CS clade</taxon>
        <taxon>Sphaeropleales</taxon>
        <taxon>Scenedesmaceae</taxon>
        <taxon>Tetradesmus</taxon>
    </lineage>
</organism>
<sequence length="126" mass="13371">MAAAMAAAAAAAGAPPLPSTDDSSVCWICLEGSSLAQPCKDEVQCRFCLSALPAWLPVLRGSLDKISPISALPVVAVVFRGQEYRLTVQPTAEGLRRFGRQVEVITGQPFSDAMDVRFFCKSPTGQ</sequence>